<name>A0A2T1E1N0_9CYAN</name>
<accession>A0A2T1E1N0</accession>
<gene>
    <name evidence="1" type="ORF">C7B82_19275</name>
</gene>
<organism evidence="1 2">
    <name type="scientific">Stenomitos frigidus ULC18</name>
    <dbReference type="NCBI Taxonomy" id="2107698"/>
    <lineage>
        <taxon>Bacteria</taxon>
        <taxon>Bacillati</taxon>
        <taxon>Cyanobacteriota</taxon>
        <taxon>Cyanophyceae</taxon>
        <taxon>Leptolyngbyales</taxon>
        <taxon>Leptolyngbyaceae</taxon>
        <taxon>Stenomitos</taxon>
    </lineage>
</organism>
<comment type="caution">
    <text evidence="1">The sequence shown here is derived from an EMBL/GenBank/DDBJ whole genome shotgun (WGS) entry which is preliminary data.</text>
</comment>
<reference evidence="2" key="1">
    <citation type="submission" date="2018-02" db="EMBL/GenBank/DDBJ databases">
        <authorList>
            <person name="Moore K."/>
            <person name="Momper L."/>
        </authorList>
    </citation>
    <scope>NUCLEOTIDE SEQUENCE [LARGE SCALE GENOMIC DNA]</scope>
    <source>
        <strain evidence="2">ULC18</strain>
    </source>
</reference>
<reference evidence="1 2" key="2">
    <citation type="submission" date="2018-03" db="EMBL/GenBank/DDBJ databases">
        <title>The ancient ancestry and fast evolution of plastids.</title>
        <authorList>
            <person name="Moore K.R."/>
            <person name="Magnabosco C."/>
            <person name="Momper L."/>
            <person name="Gold D.A."/>
            <person name="Bosak T."/>
            <person name="Fournier G.P."/>
        </authorList>
    </citation>
    <scope>NUCLEOTIDE SEQUENCE [LARGE SCALE GENOMIC DNA]</scope>
    <source>
        <strain evidence="1 2">ULC18</strain>
    </source>
</reference>
<dbReference type="Proteomes" id="UP000239576">
    <property type="component" value="Unassembled WGS sequence"/>
</dbReference>
<dbReference type="RefSeq" id="WP_106257909.1">
    <property type="nucleotide sequence ID" value="NZ_CAWNSW010000040.1"/>
</dbReference>
<evidence type="ECO:0000313" key="2">
    <source>
        <dbReference type="Proteomes" id="UP000239576"/>
    </source>
</evidence>
<protein>
    <submittedName>
        <fullName evidence="1">Uncharacterized protein</fullName>
    </submittedName>
</protein>
<sequence length="132" mass="14657">MTSVLEKLNNLHELAFVFLTHPQFGLQHIADDPDEVALVDRAIAMLERAKAGEEFSREDWTDLKEECAKLIGSPLADAVSQIMSALRNPQAAAISGVRDAGKYIIQANAEAKARRVQALLRKELRVFLSEKD</sequence>
<evidence type="ECO:0000313" key="1">
    <source>
        <dbReference type="EMBL" id="PSB26648.1"/>
    </source>
</evidence>
<dbReference type="AlphaFoldDB" id="A0A2T1E1N0"/>
<keyword evidence="2" id="KW-1185">Reference proteome</keyword>
<proteinExistence type="predicted"/>
<dbReference type="EMBL" id="PVWK01000102">
    <property type="protein sequence ID" value="PSB26648.1"/>
    <property type="molecule type" value="Genomic_DNA"/>
</dbReference>